<feature type="domain" description="TPM" evidence="2">
    <location>
        <begin position="111"/>
        <end position="211"/>
    </location>
</feature>
<dbReference type="PANTHER" id="PTHR30373">
    <property type="entry name" value="UPF0603 PROTEIN YGCG"/>
    <property type="match status" value="1"/>
</dbReference>
<gene>
    <name evidence="3" type="ORF">RHGRI_021240</name>
</gene>
<protein>
    <recommendedName>
        <fullName evidence="2">TPM domain-containing protein</fullName>
    </recommendedName>
</protein>
<reference evidence="3" key="1">
    <citation type="submission" date="2020-08" db="EMBL/GenBank/DDBJ databases">
        <title>Plant Genome Project.</title>
        <authorList>
            <person name="Zhang R.-G."/>
        </authorList>
    </citation>
    <scope>NUCLEOTIDE SEQUENCE</scope>
    <source>
        <strain evidence="3">WSP0</strain>
        <tissue evidence="3">Leaf</tissue>
    </source>
</reference>
<name>A0AAV6JRK4_9ERIC</name>
<evidence type="ECO:0000259" key="2">
    <source>
        <dbReference type="Pfam" id="PF04536"/>
    </source>
</evidence>
<keyword evidence="4" id="KW-1185">Reference proteome</keyword>
<evidence type="ECO:0000313" key="4">
    <source>
        <dbReference type="Proteomes" id="UP000823749"/>
    </source>
</evidence>
<comment type="caution">
    <text evidence="3">The sequence shown here is derived from an EMBL/GenBank/DDBJ whole genome shotgun (WGS) entry which is preliminary data.</text>
</comment>
<dbReference type="Gene3D" id="3.10.310.50">
    <property type="match status" value="1"/>
</dbReference>
<evidence type="ECO:0000256" key="1">
    <source>
        <dbReference type="SAM" id="MobiDB-lite"/>
    </source>
</evidence>
<feature type="compositionally biased region" description="Basic and acidic residues" evidence="1">
    <location>
        <begin position="276"/>
        <end position="293"/>
    </location>
</feature>
<proteinExistence type="predicted"/>
<accession>A0AAV6JRK4</accession>
<dbReference type="PANTHER" id="PTHR30373:SF2">
    <property type="entry name" value="UPF0603 PROTEIN YGCG"/>
    <property type="match status" value="1"/>
</dbReference>
<evidence type="ECO:0000313" key="3">
    <source>
        <dbReference type="EMBL" id="KAG5541339.1"/>
    </source>
</evidence>
<organism evidence="3 4">
    <name type="scientific">Rhododendron griersonianum</name>
    <dbReference type="NCBI Taxonomy" id="479676"/>
    <lineage>
        <taxon>Eukaryota</taxon>
        <taxon>Viridiplantae</taxon>
        <taxon>Streptophyta</taxon>
        <taxon>Embryophyta</taxon>
        <taxon>Tracheophyta</taxon>
        <taxon>Spermatophyta</taxon>
        <taxon>Magnoliopsida</taxon>
        <taxon>eudicotyledons</taxon>
        <taxon>Gunneridae</taxon>
        <taxon>Pentapetalae</taxon>
        <taxon>asterids</taxon>
        <taxon>Ericales</taxon>
        <taxon>Ericaceae</taxon>
        <taxon>Ericoideae</taxon>
        <taxon>Rhodoreae</taxon>
        <taxon>Rhododendron</taxon>
    </lineage>
</organism>
<sequence>METILSPHPFCPLLTPKSSSSKPLLPPSLPPRSKSPFFTKPINCSLKKQSKQSFDQSFVTPRSWFSHVQHGLAALSISLALNFCPVLHSGPALASEFDVINDGPPQESYLVDDAGVLSRVTKSDLKRLLSDLESRKNFHINFITVRKLTSKADAFEYADQVLERWYPSVEEGNNKGIVVLVTSQKEGAITGGPAFIKAVGDGILDATVSENLPGIKSTASSNSEVLLSSNPHMTAFGELLWYQVLATEEKYNEAIYSSAKRLVAAIDGLPDPGGPEVKDSKRESNFKTKQETEEKRGQFTLVVGGPSRSTFLVFARDHAVVLNGGFIGGSWGFGSKAAVGIYLGFWAAVFGLIGSRDLGGRILMGGFAVAHVCGGQCWQRGGGSTVVVVAGEGCCWRLWVGCGGAACCGVVGPFFGIATGLVPWAPELVIVEQES</sequence>
<dbReference type="EMBL" id="JACTNZ010000007">
    <property type="protein sequence ID" value="KAG5541339.1"/>
    <property type="molecule type" value="Genomic_DNA"/>
</dbReference>
<feature type="region of interest" description="Disordered" evidence="1">
    <location>
        <begin position="273"/>
        <end position="293"/>
    </location>
</feature>
<dbReference type="AlphaFoldDB" id="A0AAV6JRK4"/>
<dbReference type="Pfam" id="PF04536">
    <property type="entry name" value="TPM_phosphatase"/>
    <property type="match status" value="1"/>
</dbReference>
<dbReference type="InterPro" id="IPR007621">
    <property type="entry name" value="TPM_dom"/>
</dbReference>
<dbReference type="Proteomes" id="UP000823749">
    <property type="component" value="Chromosome 7"/>
</dbReference>